<dbReference type="EMBL" id="VSSQ01094046">
    <property type="protein sequence ID" value="MPN38670.1"/>
    <property type="molecule type" value="Genomic_DNA"/>
</dbReference>
<gene>
    <name evidence="2" type="primary">fumC_23</name>
    <name evidence="2" type="ORF">SDC9_186195</name>
</gene>
<dbReference type="Gene3D" id="1.20.200.10">
    <property type="entry name" value="Fumarase/aspartase (Central domain)"/>
    <property type="match status" value="1"/>
</dbReference>
<dbReference type="GO" id="GO:0006108">
    <property type="term" value="P:malate metabolic process"/>
    <property type="evidence" value="ECO:0007669"/>
    <property type="project" value="TreeGrafter"/>
</dbReference>
<keyword evidence="2" id="KW-0456">Lyase</keyword>
<dbReference type="SUPFAM" id="SSF48557">
    <property type="entry name" value="L-aspartase-like"/>
    <property type="match status" value="1"/>
</dbReference>
<proteinExistence type="predicted"/>
<dbReference type="InterPro" id="IPR005677">
    <property type="entry name" value="Fum_hydII"/>
</dbReference>
<dbReference type="EC" id="4.2.1.2" evidence="2"/>
<feature type="domain" description="Fumarase C C-terminal" evidence="1">
    <location>
        <begin position="78"/>
        <end position="126"/>
    </location>
</feature>
<organism evidence="2">
    <name type="scientific">bioreactor metagenome</name>
    <dbReference type="NCBI Taxonomy" id="1076179"/>
    <lineage>
        <taxon>unclassified sequences</taxon>
        <taxon>metagenomes</taxon>
        <taxon>ecological metagenomes</taxon>
    </lineage>
</organism>
<dbReference type="GO" id="GO:0006106">
    <property type="term" value="P:fumarate metabolic process"/>
    <property type="evidence" value="ECO:0007669"/>
    <property type="project" value="InterPro"/>
</dbReference>
<dbReference type="GO" id="GO:0004333">
    <property type="term" value="F:fumarate hydratase activity"/>
    <property type="evidence" value="ECO:0007669"/>
    <property type="project" value="UniProtKB-EC"/>
</dbReference>
<dbReference type="AlphaFoldDB" id="A0A645HIU8"/>
<evidence type="ECO:0000313" key="2">
    <source>
        <dbReference type="EMBL" id="MPN38670.1"/>
    </source>
</evidence>
<dbReference type="GO" id="GO:0006099">
    <property type="term" value="P:tricarboxylic acid cycle"/>
    <property type="evidence" value="ECO:0007669"/>
    <property type="project" value="InterPro"/>
</dbReference>
<protein>
    <submittedName>
        <fullName evidence="2">Fumarate hydratase class II</fullName>
        <ecNumber evidence="2">4.2.1.2</ecNumber>
    </submittedName>
</protein>
<accession>A0A645HIU8</accession>
<dbReference type="PANTHER" id="PTHR11444">
    <property type="entry name" value="ASPARTATEAMMONIA/ARGININOSUCCINATE/ADENYLOSUCCINATE LYASE"/>
    <property type="match status" value="1"/>
</dbReference>
<name>A0A645HIU8_9ZZZZ</name>
<sequence>MVCAQVFGNDTTINFAGASGQLELNTFKPVIIYNFLQSVQILADACNMFEKYCIKGLKANKTAIQAYLEKTFIHINDLQPYIGIENTNAILKQAAKENITLKEAALKLNILTTDEFDRYVKIEKMLAPNIVVVKGRKR</sequence>
<dbReference type="InterPro" id="IPR018951">
    <property type="entry name" value="Fumarase_C_C"/>
</dbReference>
<dbReference type="Pfam" id="PF10415">
    <property type="entry name" value="FumaraseC_C"/>
    <property type="match status" value="1"/>
</dbReference>
<evidence type="ECO:0000259" key="1">
    <source>
        <dbReference type="Pfam" id="PF10415"/>
    </source>
</evidence>
<dbReference type="Gene3D" id="1.10.40.30">
    <property type="entry name" value="Fumarase/aspartase (C-terminal domain)"/>
    <property type="match status" value="1"/>
</dbReference>
<dbReference type="PANTHER" id="PTHR11444:SF1">
    <property type="entry name" value="FUMARATE HYDRATASE, MITOCHONDRIAL"/>
    <property type="match status" value="1"/>
</dbReference>
<reference evidence="2" key="1">
    <citation type="submission" date="2019-08" db="EMBL/GenBank/DDBJ databases">
        <authorList>
            <person name="Kucharzyk K."/>
            <person name="Murdoch R.W."/>
            <person name="Higgins S."/>
            <person name="Loffler F."/>
        </authorList>
    </citation>
    <scope>NUCLEOTIDE SEQUENCE</scope>
</reference>
<dbReference type="InterPro" id="IPR008948">
    <property type="entry name" value="L-Aspartase-like"/>
</dbReference>
<comment type="caution">
    <text evidence="2">The sequence shown here is derived from an EMBL/GenBank/DDBJ whole genome shotgun (WGS) entry which is preliminary data.</text>
</comment>